<sequence>MEKGRGGLLAVHAHPDDESLWSGGVLAQHAAERRATAVLTCTDGELWDGSSLAAPGTRAKELAQALSVLGVRESALLPYRDSGAGEAGPGSLRAAPFEEVVEGIVAYIRAVRPAAVLTYDAHGGYGHPDHVRVHQAVLAAVEAAANPYRHPGAGEPWAVRSLWLATVPESLVRRLTALGLDEPLPSTPDAEISLAVDVRPWLEVKWQALRAHASEFARGARVAAFEEPQLRRLCLGTEWYLHRPGPGSVRRFPAAGRPPLLSDLA</sequence>
<organism evidence="2 3">
    <name type="scientific">Streptacidiphilus monticola</name>
    <dbReference type="NCBI Taxonomy" id="2161674"/>
    <lineage>
        <taxon>Bacteria</taxon>
        <taxon>Bacillati</taxon>
        <taxon>Actinomycetota</taxon>
        <taxon>Actinomycetes</taxon>
        <taxon>Kitasatosporales</taxon>
        <taxon>Streptomycetaceae</taxon>
        <taxon>Streptacidiphilus</taxon>
    </lineage>
</organism>
<dbReference type="RefSeq" id="WP_380590424.1">
    <property type="nucleotide sequence ID" value="NZ_JBHSQJ010000167.1"/>
</dbReference>
<dbReference type="SUPFAM" id="SSF102588">
    <property type="entry name" value="LmbE-like"/>
    <property type="match status" value="1"/>
</dbReference>
<dbReference type="PANTHER" id="PTHR12993">
    <property type="entry name" value="N-ACETYLGLUCOSAMINYL-PHOSPHATIDYLINOSITOL DE-N-ACETYLASE-RELATED"/>
    <property type="match status" value="1"/>
</dbReference>
<comment type="caution">
    <text evidence="2">The sequence shown here is derived from an EMBL/GenBank/DDBJ whole genome shotgun (WGS) entry which is preliminary data.</text>
</comment>
<dbReference type="EMBL" id="JBHSQJ010000167">
    <property type="protein sequence ID" value="MFC5911448.1"/>
    <property type="molecule type" value="Genomic_DNA"/>
</dbReference>
<evidence type="ECO:0000313" key="3">
    <source>
        <dbReference type="Proteomes" id="UP001596174"/>
    </source>
</evidence>
<protein>
    <submittedName>
        <fullName evidence="2">PIG-L family deacetylase</fullName>
    </submittedName>
</protein>
<gene>
    <name evidence="2" type="ORF">ACFP3V_30115</name>
</gene>
<name>A0ABW1GB32_9ACTN</name>
<dbReference type="Gene3D" id="3.40.50.10320">
    <property type="entry name" value="LmbE-like"/>
    <property type="match status" value="1"/>
</dbReference>
<dbReference type="InterPro" id="IPR024078">
    <property type="entry name" value="LmbE-like_dom_sf"/>
</dbReference>
<dbReference type="InterPro" id="IPR003737">
    <property type="entry name" value="GlcNAc_PI_deacetylase-related"/>
</dbReference>
<keyword evidence="1" id="KW-0862">Zinc</keyword>
<keyword evidence="3" id="KW-1185">Reference proteome</keyword>
<reference evidence="3" key="1">
    <citation type="journal article" date="2019" name="Int. J. Syst. Evol. Microbiol.">
        <title>The Global Catalogue of Microorganisms (GCM) 10K type strain sequencing project: providing services to taxonomists for standard genome sequencing and annotation.</title>
        <authorList>
            <consortium name="The Broad Institute Genomics Platform"/>
            <consortium name="The Broad Institute Genome Sequencing Center for Infectious Disease"/>
            <person name="Wu L."/>
            <person name="Ma J."/>
        </authorList>
    </citation>
    <scope>NUCLEOTIDE SEQUENCE [LARGE SCALE GENOMIC DNA]</scope>
    <source>
        <strain evidence="3">JCM 4816</strain>
    </source>
</reference>
<dbReference type="Proteomes" id="UP001596174">
    <property type="component" value="Unassembled WGS sequence"/>
</dbReference>
<dbReference type="Pfam" id="PF02585">
    <property type="entry name" value="PIG-L"/>
    <property type="match status" value="1"/>
</dbReference>
<accession>A0ABW1GB32</accession>
<evidence type="ECO:0000313" key="2">
    <source>
        <dbReference type="EMBL" id="MFC5911448.1"/>
    </source>
</evidence>
<dbReference type="PANTHER" id="PTHR12993:SF11">
    <property type="entry name" value="N-ACETYLGLUCOSAMINYL-PHOSPHATIDYLINOSITOL DE-N-ACETYLASE"/>
    <property type="match status" value="1"/>
</dbReference>
<proteinExistence type="predicted"/>
<evidence type="ECO:0000256" key="1">
    <source>
        <dbReference type="ARBA" id="ARBA00022833"/>
    </source>
</evidence>